<evidence type="ECO:0008006" key="6">
    <source>
        <dbReference type="Google" id="ProtNLM"/>
    </source>
</evidence>
<proteinExistence type="inferred from homology"/>
<feature type="non-terminal residue" evidence="4">
    <location>
        <position position="1"/>
    </location>
</feature>
<reference evidence="4 5" key="1">
    <citation type="submission" date="2023-01" db="EMBL/GenBank/DDBJ databases">
        <title>Analysis of 21 Apiospora genomes using comparative genomics revels a genus with tremendous synthesis potential of carbohydrate active enzymes and secondary metabolites.</title>
        <authorList>
            <person name="Sorensen T."/>
        </authorList>
    </citation>
    <scope>NUCLEOTIDE SEQUENCE [LARGE SCALE GENOMIC DNA]</scope>
    <source>
        <strain evidence="4 5">CBS 20057</strain>
    </source>
</reference>
<dbReference type="InterPro" id="IPR029063">
    <property type="entry name" value="SAM-dependent_MTases_sf"/>
</dbReference>
<comment type="caution">
    <text evidence="4">The sequence shown here is derived from an EMBL/GenBank/DDBJ whole genome shotgun (WGS) entry which is preliminary data.</text>
</comment>
<dbReference type="CDD" id="cd02440">
    <property type="entry name" value="AdoMet_MTases"/>
    <property type="match status" value="2"/>
</dbReference>
<name>A0ABR1RH62_9PEZI</name>
<protein>
    <recommendedName>
        <fullName evidence="6">Methyltransferase domain-containing protein</fullName>
    </recommendedName>
</protein>
<feature type="region of interest" description="Disordered" evidence="2">
    <location>
        <begin position="529"/>
        <end position="548"/>
    </location>
</feature>
<sequence>YFPTIVGPLSILIPIIEQIFNIFNVGPYQSQGDASANRQQEEGAQDFMWLGPDTMRPIPVDGSFNTMLSSSQPFHGFGSNYEANAEPLLPMEFPMAGRQGTQAQAPIFQSPGNDPMQNFGAMSGLPIPETHFMGNDSGGNDGYVLNNAVPPAVPQQPAAPAATIPRQLQLPSQILEARQVQAKSELYDCWHPDELLPEDYPELDPAYAGDDPANLPRITSNVPPEAWLPGDLYRVPTGSSIVEPASVQAENGRLYNGYREGKYFLPNDPAEQDRLDLQHQGLKILLGGKLFLAPIKNPKHVLDLATGTGIWPNEFAELYPDAQVIGSDLSQIQPDTKPPNVTFVREDSDEEWCYDAKFDFIHARLVFTCFDNPRGVLERAFENLNPGGWIEYMDATGTSGCLDGTLRGTALEKVSVYCQQGAATNGRDLRVAEKYKQWLEEIGFVDVVERKFAWPYGGWAKDPRIKLAGKFCQRDIYDGVSGIAHVMLQKAGYSNEQIEQFIAEVRRNLVDPTIHAYLPMIAVYGRKPEKQDVPRAADPEPSSNPSAAAKRAGFLPHEFLPEDFPEIDPLYLRPDTMSPAAVPVSESGIPPEAWVPAEIYRETSGASVVEPNSVVETNGRSYHGYKEGKYYLPNDAAEQERLDLQAMSTYVLLHHRLTMAPISNPPKVLDIATGTGLWAMEFAREHPESHIIGTDLSKIQPENPPENVEFIRDDAEEPWEFGPTKFDYIHARFVFSCFNDPKYVMQQAFDNMNPGGWIEYVDGCTDVVSLDGSSEGTALERWGQLLKAGAASRGRDVEVSQHYKKWMEEIGFVEVQERKYAGVIGPWCKEERMKHVGRLSVRNLYDNISGLSYRMFSSLGYTAEQIEEFAMSFRADLLSPAIHAYIPMYVYASLLIWWVVYGRKPHAWETKTHPATSESGTTDEIQ</sequence>
<dbReference type="Proteomes" id="UP001396898">
    <property type="component" value="Unassembled WGS sequence"/>
</dbReference>
<evidence type="ECO:0000313" key="5">
    <source>
        <dbReference type="Proteomes" id="UP001396898"/>
    </source>
</evidence>
<comment type="similarity">
    <text evidence="1">Belongs to the methyltransferase superfamily. LaeA methyltransferase family.</text>
</comment>
<dbReference type="Gene3D" id="3.40.50.150">
    <property type="entry name" value="Vaccinia Virus protein VP39"/>
    <property type="match status" value="2"/>
</dbReference>
<feature type="transmembrane region" description="Helical" evidence="3">
    <location>
        <begin position="882"/>
        <end position="901"/>
    </location>
</feature>
<dbReference type="EMBL" id="JAQQWI010000016">
    <property type="protein sequence ID" value="KAK8009512.1"/>
    <property type="molecule type" value="Genomic_DNA"/>
</dbReference>
<gene>
    <name evidence="4" type="ORF">PG991_012063</name>
</gene>
<organism evidence="4 5">
    <name type="scientific">Apiospora marii</name>
    <dbReference type="NCBI Taxonomy" id="335849"/>
    <lineage>
        <taxon>Eukaryota</taxon>
        <taxon>Fungi</taxon>
        <taxon>Dikarya</taxon>
        <taxon>Ascomycota</taxon>
        <taxon>Pezizomycotina</taxon>
        <taxon>Sordariomycetes</taxon>
        <taxon>Xylariomycetidae</taxon>
        <taxon>Amphisphaeriales</taxon>
        <taxon>Apiosporaceae</taxon>
        <taxon>Apiospora</taxon>
    </lineage>
</organism>
<accession>A0ABR1RH62</accession>
<keyword evidence="5" id="KW-1185">Reference proteome</keyword>
<dbReference type="PANTHER" id="PTHR43591:SF102">
    <property type="entry name" value="S-ADENOSYL-L-METHIONINE-DEPENDENT METHYLTRANSFERASE"/>
    <property type="match status" value="1"/>
</dbReference>
<evidence type="ECO:0000256" key="1">
    <source>
        <dbReference type="ARBA" id="ARBA00038158"/>
    </source>
</evidence>
<dbReference type="SUPFAM" id="SSF53335">
    <property type="entry name" value="S-adenosyl-L-methionine-dependent methyltransferases"/>
    <property type="match status" value="2"/>
</dbReference>
<evidence type="ECO:0000256" key="3">
    <source>
        <dbReference type="SAM" id="Phobius"/>
    </source>
</evidence>
<dbReference type="PANTHER" id="PTHR43591">
    <property type="entry name" value="METHYLTRANSFERASE"/>
    <property type="match status" value="1"/>
</dbReference>
<keyword evidence="3" id="KW-0812">Transmembrane</keyword>
<evidence type="ECO:0000256" key="2">
    <source>
        <dbReference type="SAM" id="MobiDB-lite"/>
    </source>
</evidence>
<evidence type="ECO:0000313" key="4">
    <source>
        <dbReference type="EMBL" id="KAK8009512.1"/>
    </source>
</evidence>
<dbReference type="Pfam" id="PF13489">
    <property type="entry name" value="Methyltransf_23"/>
    <property type="match status" value="2"/>
</dbReference>
<keyword evidence="3" id="KW-1133">Transmembrane helix</keyword>
<keyword evidence="3" id="KW-0472">Membrane</keyword>
<feature type="compositionally biased region" description="Basic and acidic residues" evidence="2">
    <location>
        <begin position="529"/>
        <end position="538"/>
    </location>
</feature>